<dbReference type="NCBIfam" id="NF033610">
    <property type="entry name" value="SLATT_3"/>
    <property type="match status" value="1"/>
</dbReference>
<proteinExistence type="predicted"/>
<keyword evidence="1" id="KW-1133">Transmembrane helix</keyword>
<protein>
    <submittedName>
        <fullName evidence="4">DUF4231 domain-containing protein</fullName>
    </submittedName>
</protein>
<feature type="transmembrane region" description="Helical" evidence="1">
    <location>
        <begin position="185"/>
        <end position="204"/>
    </location>
</feature>
<dbReference type="EMBL" id="CP140152">
    <property type="protein sequence ID" value="WQH05467.1"/>
    <property type="molecule type" value="Genomic_DNA"/>
</dbReference>
<evidence type="ECO:0000259" key="2">
    <source>
        <dbReference type="Pfam" id="PF18181"/>
    </source>
</evidence>
<feature type="transmembrane region" description="Helical" evidence="1">
    <location>
        <begin position="210"/>
        <end position="228"/>
    </location>
</feature>
<evidence type="ECO:0000259" key="3">
    <source>
        <dbReference type="Pfam" id="PF18184"/>
    </source>
</evidence>
<feature type="transmembrane region" description="Helical" evidence="1">
    <location>
        <begin position="23"/>
        <end position="44"/>
    </location>
</feature>
<dbReference type="GeneID" id="43166818"/>
<evidence type="ECO:0000313" key="4">
    <source>
        <dbReference type="EMBL" id="WQH05467.1"/>
    </source>
</evidence>
<reference evidence="4 5" key="1">
    <citation type="submission" date="2023-11" db="EMBL/GenBank/DDBJ databases">
        <title>MicrobeMod: A computational toolkit for identifying prokaryotic methylation and restriction-modification with nanopore sequencing.</title>
        <authorList>
            <person name="Crits-Christoph A."/>
            <person name="Kang S.C."/>
            <person name="Lee H."/>
            <person name="Ostrov N."/>
        </authorList>
    </citation>
    <scope>NUCLEOTIDE SEQUENCE [LARGE SCALE GENOMIC DNA]</scope>
    <source>
        <strain evidence="4 5">ATCC 25935</strain>
    </source>
</reference>
<dbReference type="InterPro" id="IPR040884">
    <property type="entry name" value="SLATT_1"/>
</dbReference>
<evidence type="ECO:0000313" key="5">
    <source>
        <dbReference type="Proteomes" id="UP001326110"/>
    </source>
</evidence>
<keyword evidence="5" id="KW-1185">Reference proteome</keyword>
<organism evidence="4 5">
    <name type="scientific">Duganella zoogloeoides</name>
    <dbReference type="NCBI Taxonomy" id="75659"/>
    <lineage>
        <taxon>Bacteria</taxon>
        <taxon>Pseudomonadati</taxon>
        <taxon>Pseudomonadota</taxon>
        <taxon>Betaproteobacteria</taxon>
        <taxon>Burkholderiales</taxon>
        <taxon>Oxalobacteraceae</taxon>
        <taxon>Telluria group</taxon>
        <taxon>Duganella</taxon>
    </lineage>
</organism>
<feature type="domain" description="SMODS and SLOG-associating 2TM effector" evidence="3">
    <location>
        <begin position="7"/>
        <end position="156"/>
    </location>
</feature>
<name>A0ABZ0Y234_9BURK</name>
<dbReference type="InterPro" id="IPR041116">
    <property type="entry name" value="SLATT_3"/>
</dbReference>
<feature type="domain" description="SMODS and SLOG-associating 2TM effector" evidence="2">
    <location>
        <begin position="159"/>
        <end position="281"/>
    </location>
</feature>
<feature type="transmembrane region" description="Helical" evidence="1">
    <location>
        <begin position="50"/>
        <end position="72"/>
    </location>
</feature>
<keyword evidence="1" id="KW-0472">Membrane</keyword>
<keyword evidence="1" id="KW-0812">Transmembrane</keyword>
<evidence type="ECO:0000256" key="1">
    <source>
        <dbReference type="SAM" id="Phobius"/>
    </source>
</evidence>
<dbReference type="Pfam" id="PF18184">
    <property type="entry name" value="SLATT_3"/>
    <property type="match status" value="1"/>
</dbReference>
<accession>A0ABZ0Y234</accession>
<dbReference type="Pfam" id="PF18181">
    <property type="entry name" value="SLATT_1"/>
    <property type="match status" value="1"/>
</dbReference>
<dbReference type="Proteomes" id="UP001326110">
    <property type="component" value="Chromosome"/>
</dbReference>
<sequence length="287" mass="32730">MNQEDYPALHQSASDLSKQSQDAFFYAFFSHMALLAIASAISVLNSSEPGFAIFQAIVLLGALGCAVYLYFVRPDRHWYSARAVAESVKTITWRYVCRAEPFNGVDVADQHNFKLRLKSILEQNKDVAGLLVSHLADVQVSDEMERLRKTPLDERQRFYRENRIVEQQSWYASKSAINKRKVKRYFAFLILVILLAICFAIAKIAFPKALFWPTDVFVTVAAGLLSWIQAKKFQELSISYALTAHEISLIRQQSGNPMGEDEFSKFVGDAENAFSREHTQWVARQDQ</sequence>
<gene>
    <name evidence="4" type="ORF">SR858_03765</name>
</gene>
<dbReference type="NCBIfam" id="NF033634">
    <property type="entry name" value="SLATT_1"/>
    <property type="match status" value="1"/>
</dbReference>
<dbReference type="RefSeq" id="WP_051120343.1">
    <property type="nucleotide sequence ID" value="NZ_CP140152.1"/>
</dbReference>